<organism evidence="2 3">
    <name type="scientific">Polarella glacialis</name>
    <name type="common">Dinoflagellate</name>
    <dbReference type="NCBI Taxonomy" id="89957"/>
    <lineage>
        <taxon>Eukaryota</taxon>
        <taxon>Sar</taxon>
        <taxon>Alveolata</taxon>
        <taxon>Dinophyceae</taxon>
        <taxon>Suessiales</taxon>
        <taxon>Suessiaceae</taxon>
        <taxon>Polarella</taxon>
    </lineage>
</organism>
<evidence type="ECO:0008006" key="4">
    <source>
        <dbReference type="Google" id="ProtNLM"/>
    </source>
</evidence>
<feature type="coiled-coil region" evidence="1">
    <location>
        <begin position="14"/>
        <end position="41"/>
    </location>
</feature>
<comment type="caution">
    <text evidence="2">The sequence shown here is derived from an EMBL/GenBank/DDBJ whole genome shotgun (WGS) entry which is preliminary data.</text>
</comment>
<gene>
    <name evidence="2" type="ORF">PGLA2088_LOCUS5556</name>
</gene>
<sequence>MSRKPWLQPRCMSRRQKIAAKRDVEEAKDAAREEVEAAMVAMKRDVQAAMVAAKKDVEEAKITAQIDVEAAKVAARAEVETAMVLTKREVKEAMAVAKHDVEEAMLAAKKDVEEAKATARDEVEAAMASTKRDVQEAMFAAKMDSFEAKIAAKREVVEAKLAAREEIAAAMAATKRDAIAARAAAKTEVEEAKAEALAARMLGVEEARLAARQNYAERHAGRKRSLQLHAAVPPGKKYHYFLSHKKTHSKLGRQSESLAMALHDSQSSAGFVGFFDIDDLKTITPQQLAEDVKMSCARIVVLHDETSLSAWCQLEWKAAELAGIPVLCIVDAHNVSRTTVLEQVQQCSSHLMVHQWVSYIDTYRYDATRQITEWLHVHCTAPTLLRAASFTS</sequence>
<evidence type="ECO:0000256" key="1">
    <source>
        <dbReference type="SAM" id="Coils"/>
    </source>
</evidence>
<dbReference type="Proteomes" id="UP000626109">
    <property type="component" value="Unassembled WGS sequence"/>
</dbReference>
<keyword evidence="1" id="KW-0175">Coiled coil</keyword>
<evidence type="ECO:0000313" key="2">
    <source>
        <dbReference type="EMBL" id="CAE8647297.1"/>
    </source>
</evidence>
<proteinExistence type="predicted"/>
<dbReference type="InterPro" id="IPR035897">
    <property type="entry name" value="Toll_tir_struct_dom_sf"/>
</dbReference>
<protein>
    <recommendedName>
        <fullName evidence="4">TIR domain-containing protein</fullName>
    </recommendedName>
</protein>
<feature type="coiled-coil region" evidence="1">
    <location>
        <begin position="98"/>
        <end position="129"/>
    </location>
</feature>
<accession>A0A813I9C7</accession>
<dbReference type="Gene3D" id="3.40.50.10140">
    <property type="entry name" value="Toll/interleukin-1 receptor homology (TIR) domain"/>
    <property type="match status" value="1"/>
</dbReference>
<reference evidence="2" key="1">
    <citation type="submission" date="2021-02" db="EMBL/GenBank/DDBJ databases">
        <authorList>
            <person name="Dougan E. K."/>
            <person name="Rhodes N."/>
            <person name="Thang M."/>
            <person name="Chan C."/>
        </authorList>
    </citation>
    <scope>NUCLEOTIDE SEQUENCE</scope>
</reference>
<dbReference type="AlphaFoldDB" id="A0A813I9C7"/>
<name>A0A813I9C7_POLGL</name>
<dbReference type="EMBL" id="CAJNNW010005305">
    <property type="protein sequence ID" value="CAE8647297.1"/>
    <property type="molecule type" value="Genomic_DNA"/>
</dbReference>
<evidence type="ECO:0000313" key="3">
    <source>
        <dbReference type="Proteomes" id="UP000626109"/>
    </source>
</evidence>